<name>A0A3D6BSV7_9FLAO</name>
<protein>
    <submittedName>
        <fullName evidence="3">Rhodanese-like domain-containing protein</fullName>
    </submittedName>
</protein>
<dbReference type="Gene3D" id="3.40.250.10">
    <property type="entry name" value="Rhodanese-like domain"/>
    <property type="match status" value="1"/>
</dbReference>
<evidence type="ECO:0000313" key="3">
    <source>
        <dbReference type="EMBL" id="HCY82340.1"/>
    </source>
</evidence>
<evidence type="ECO:0000259" key="2">
    <source>
        <dbReference type="PROSITE" id="PS50206"/>
    </source>
</evidence>
<evidence type="ECO:0000313" key="4">
    <source>
        <dbReference type="Proteomes" id="UP000263268"/>
    </source>
</evidence>
<dbReference type="NCBIfam" id="NF045521">
    <property type="entry name" value="rhoda_near_glyco"/>
    <property type="match status" value="1"/>
</dbReference>
<dbReference type="Proteomes" id="UP000263268">
    <property type="component" value="Unassembled WGS sequence"/>
</dbReference>
<feature type="signal peptide" evidence="1">
    <location>
        <begin position="1"/>
        <end position="20"/>
    </location>
</feature>
<dbReference type="SMART" id="SM00450">
    <property type="entry name" value="RHOD"/>
    <property type="match status" value="1"/>
</dbReference>
<comment type="caution">
    <text evidence="3">The sequence shown here is derived from an EMBL/GenBank/DDBJ whole genome shotgun (WGS) entry which is preliminary data.</text>
</comment>
<gene>
    <name evidence="3" type="ORF">DHV22_12440</name>
</gene>
<feature type="chain" id="PRO_5017541733" evidence="1">
    <location>
        <begin position="21"/>
        <end position="166"/>
    </location>
</feature>
<proteinExistence type="predicted"/>
<feature type="domain" description="Rhodanese" evidence="2">
    <location>
        <begin position="47"/>
        <end position="138"/>
    </location>
</feature>
<dbReference type="InterPro" id="IPR036873">
    <property type="entry name" value="Rhodanese-like_dom_sf"/>
</dbReference>
<accession>A0A3D6BSV7</accession>
<dbReference type="InterPro" id="IPR050229">
    <property type="entry name" value="GlpE_sulfurtransferase"/>
</dbReference>
<sequence>MKHNLSIICLFFVAAYTGFAQESLDGLLKKHHTSKVPYISVEELAMPNTQALILDAREFQEYQVSHIKDAVFVGYNTFNLEQTALLINNKQQPIVVYCSLGIRSETISNRLLKAGYTNVYNLYGGIFEWVNNGFDVYDSKGNKTNNIHAFSPEWSKWLKKGNKVFN</sequence>
<reference evidence="3 4" key="1">
    <citation type="journal article" date="2018" name="Nat. Biotechnol.">
        <title>A standardized bacterial taxonomy based on genome phylogeny substantially revises the tree of life.</title>
        <authorList>
            <person name="Parks D.H."/>
            <person name="Chuvochina M."/>
            <person name="Waite D.W."/>
            <person name="Rinke C."/>
            <person name="Skarshewski A."/>
            <person name="Chaumeil P.A."/>
            <person name="Hugenholtz P."/>
        </authorList>
    </citation>
    <scope>NUCLEOTIDE SEQUENCE [LARGE SCALE GENOMIC DNA]</scope>
    <source>
        <strain evidence="3">UBA10227</strain>
    </source>
</reference>
<dbReference type="EMBL" id="DPRK01000199">
    <property type="protein sequence ID" value="HCY82340.1"/>
    <property type="molecule type" value="Genomic_DNA"/>
</dbReference>
<keyword evidence="1" id="KW-0732">Signal</keyword>
<evidence type="ECO:0000256" key="1">
    <source>
        <dbReference type="SAM" id="SignalP"/>
    </source>
</evidence>
<dbReference type="AlphaFoldDB" id="A0A3D6BSV7"/>
<dbReference type="PANTHER" id="PTHR43031">
    <property type="entry name" value="FAD-DEPENDENT OXIDOREDUCTASE"/>
    <property type="match status" value="1"/>
</dbReference>
<dbReference type="CDD" id="cd00158">
    <property type="entry name" value="RHOD"/>
    <property type="match status" value="1"/>
</dbReference>
<dbReference type="Pfam" id="PF00581">
    <property type="entry name" value="Rhodanese"/>
    <property type="match status" value="1"/>
</dbReference>
<dbReference type="InterPro" id="IPR001763">
    <property type="entry name" value="Rhodanese-like_dom"/>
</dbReference>
<dbReference type="RefSeq" id="WP_417853828.1">
    <property type="nucleotide sequence ID" value="NZ_JBLXDY010000001.1"/>
</dbReference>
<organism evidence="3 4">
    <name type="scientific">Xanthomarina gelatinilytica</name>
    <dbReference type="NCBI Taxonomy" id="1137281"/>
    <lineage>
        <taxon>Bacteria</taxon>
        <taxon>Pseudomonadati</taxon>
        <taxon>Bacteroidota</taxon>
        <taxon>Flavobacteriia</taxon>
        <taxon>Flavobacteriales</taxon>
        <taxon>Flavobacteriaceae</taxon>
        <taxon>Xanthomarina</taxon>
    </lineage>
</organism>
<dbReference type="PROSITE" id="PS50206">
    <property type="entry name" value="RHODANESE_3"/>
    <property type="match status" value="1"/>
</dbReference>
<dbReference type="SUPFAM" id="SSF52821">
    <property type="entry name" value="Rhodanese/Cell cycle control phosphatase"/>
    <property type="match status" value="1"/>
</dbReference>
<dbReference type="PANTHER" id="PTHR43031:SF1">
    <property type="entry name" value="PYRIDINE NUCLEOTIDE-DISULPHIDE OXIDOREDUCTASE"/>
    <property type="match status" value="1"/>
</dbReference>